<reference evidence="1" key="1">
    <citation type="submission" date="2023-10" db="EMBL/GenBank/DDBJ databases">
        <authorList>
            <person name="Chen Y."/>
            <person name="Shah S."/>
            <person name="Dougan E. K."/>
            <person name="Thang M."/>
            <person name="Chan C."/>
        </authorList>
    </citation>
    <scope>NUCLEOTIDE SEQUENCE [LARGE SCALE GENOMIC DNA]</scope>
</reference>
<feature type="non-terminal residue" evidence="1">
    <location>
        <position position="1"/>
    </location>
</feature>
<sequence>DVTMKDDKDGSLQNFTQGRKVCVRCYTFCQNCMPGIPRPESIDMVRRDDRDDVRTALGNFDNDQKVSEMDTNALQGYHEDYRGAELYVKHIATMGREVMKEYGKAPNTLGLKPFELGETFGNEPIYLVKRCPELEGKYPVIKLYLKSGHLVKESPFKGPQYALFEGHGHRLLGGLGRKTRTDTYGNSASCRLNALAANMVSHSGILDKVDKLKAKASARRAPGKGAGDRGIYEDEGACGDDGDTEVEEDLCSDLDGVSGGGAAPSAAASVASGGLCNTPSTVTKRSRDLESLAIRSDKKQKLEEEVEGNPHAVGTYQYWVHELKFEKAFDGDSLGRQLRQSKEKLPKLPDDQKAILSRRVGLAEMAVKLSYKKIESMKDSGFLANWQPLQKAGAKMTTKMKIESLIKATVLWYEPAHKAKLINEFDPLRPTLIGIGAGDGKTAQVFMESMFGKNFMKLIEMGDGGDFILKDFHTTTTRMWSMTEDAEIGDACATLHVEALKVIGVLVGVMDTSVTMDTDFHTVSEVREFEAQACITEGGQRPMNIAAMACMKDKSWETRITTKLQSSELMIQHGPAIKKGIVDMKALSDGPTQEAAKVLDKISLDVPCWESVLPRDASSVAKMELKDQTLKRAQVLLDVDADGKPTCGLAKATRDLRLSEYQSVVKNVAKLFPGDTGFARALLGISKALAEMDLSSKFEILQEAANGWKGDADSTVKLKDAVNACAKKELPKDARESLEALLVKLYSAVKAVDGPGPLPASASPEHHRATAMAICAEKVGHIKFVHVAELLSSSSRLVGLAKKLEDDVQQQTANVEKALREAHRCLQKNWQDMTVMAPYWDDGDTIVKDKASQSHKDAKAVTEKAGALARQPHLDSASSMTAKLRKEIEEHPSTEQWLEAMKTCTTTDELKAEFPKAFQAAPVHAWKSIADDIHNEVDAAQKKTKDFDLAPIDDVIKTFNEVKGQARACFITHSLMTNVTDPSLLRNLMEMRNKMREIQTMLREWEITPDQIKNNALFESYTNALKMKPT</sequence>
<comment type="caution">
    <text evidence="1">The sequence shown here is derived from an EMBL/GenBank/DDBJ whole genome shotgun (WGS) entry which is preliminary data.</text>
</comment>
<dbReference type="Proteomes" id="UP001189429">
    <property type="component" value="Unassembled WGS sequence"/>
</dbReference>
<dbReference type="EMBL" id="CAUYUJ010006814">
    <property type="protein sequence ID" value="CAK0818765.1"/>
    <property type="molecule type" value="Genomic_DNA"/>
</dbReference>
<accession>A0ABN9RKX9</accession>
<name>A0ABN9RKX9_9DINO</name>
<keyword evidence="2" id="KW-1185">Reference proteome</keyword>
<evidence type="ECO:0000313" key="1">
    <source>
        <dbReference type="EMBL" id="CAK0818765.1"/>
    </source>
</evidence>
<protein>
    <submittedName>
        <fullName evidence="1">Uncharacterized protein</fullName>
    </submittedName>
</protein>
<organism evidence="1 2">
    <name type="scientific">Prorocentrum cordatum</name>
    <dbReference type="NCBI Taxonomy" id="2364126"/>
    <lineage>
        <taxon>Eukaryota</taxon>
        <taxon>Sar</taxon>
        <taxon>Alveolata</taxon>
        <taxon>Dinophyceae</taxon>
        <taxon>Prorocentrales</taxon>
        <taxon>Prorocentraceae</taxon>
        <taxon>Prorocentrum</taxon>
    </lineage>
</organism>
<proteinExistence type="predicted"/>
<evidence type="ECO:0000313" key="2">
    <source>
        <dbReference type="Proteomes" id="UP001189429"/>
    </source>
</evidence>
<gene>
    <name evidence="1" type="ORF">PCOR1329_LOCUS20921</name>
</gene>